<dbReference type="SUPFAM" id="SSF48008">
    <property type="entry name" value="GntR ligand-binding domain-like"/>
    <property type="match status" value="1"/>
</dbReference>
<dbReference type="EMBL" id="JAAGOX010000003">
    <property type="protein sequence ID" value="NDW43809.1"/>
    <property type="molecule type" value="Genomic_DNA"/>
</dbReference>
<evidence type="ECO:0000256" key="2">
    <source>
        <dbReference type="ARBA" id="ARBA00023125"/>
    </source>
</evidence>
<dbReference type="SUPFAM" id="SSF46785">
    <property type="entry name" value="Winged helix' DNA-binding domain"/>
    <property type="match status" value="1"/>
</dbReference>
<evidence type="ECO:0000259" key="4">
    <source>
        <dbReference type="PROSITE" id="PS50949"/>
    </source>
</evidence>
<dbReference type="GO" id="GO:0003677">
    <property type="term" value="F:DNA binding"/>
    <property type="evidence" value="ECO:0007669"/>
    <property type="project" value="UniProtKB-KW"/>
</dbReference>
<dbReference type="SMART" id="SM00895">
    <property type="entry name" value="FCD"/>
    <property type="match status" value="1"/>
</dbReference>
<feature type="domain" description="HTH gntR-type" evidence="4">
    <location>
        <begin position="11"/>
        <end position="78"/>
    </location>
</feature>
<sequence>MAGVTQIKRPDSLSKIAAEQIREEIVRGRFQLGEPLPEAKLSAMFGISKTPIREALAALKLQGLVQIFPQRGAFVFTLSRNEIVQLCGYRVILEHAALDLSFAQDRAGIMDELEQVVAAMAKAHAERAFERYLDLDADFHDAFFNHCGNAYLSEGYRKVGDIVRTMRTHLSKGPQRTDKSRAEHEEIVRLLRTRQIDSAKEVLHTQITRGERAYSDLATRN</sequence>
<dbReference type="AlphaFoldDB" id="A0A6B2NMG7"/>
<accession>A0A6B2NMG7</accession>
<gene>
    <name evidence="5" type="ORF">G0P99_02425</name>
</gene>
<dbReference type="Pfam" id="PF07729">
    <property type="entry name" value="FCD"/>
    <property type="match status" value="1"/>
</dbReference>
<dbReference type="InterPro" id="IPR036390">
    <property type="entry name" value="WH_DNA-bd_sf"/>
</dbReference>
<comment type="caution">
    <text evidence="5">The sequence shown here is derived from an EMBL/GenBank/DDBJ whole genome shotgun (WGS) entry which is preliminary data.</text>
</comment>
<dbReference type="InterPro" id="IPR008920">
    <property type="entry name" value="TF_FadR/GntR_C"/>
</dbReference>
<name>A0A6B2NMG7_9RHOB</name>
<keyword evidence="1" id="KW-0805">Transcription regulation</keyword>
<dbReference type="CDD" id="cd07377">
    <property type="entry name" value="WHTH_GntR"/>
    <property type="match status" value="1"/>
</dbReference>
<dbReference type="PANTHER" id="PTHR43537:SF50">
    <property type="entry name" value="TRANSCRIPTIONAL REGULATORY PROTEIN"/>
    <property type="match status" value="1"/>
</dbReference>
<evidence type="ECO:0000256" key="1">
    <source>
        <dbReference type="ARBA" id="ARBA00023015"/>
    </source>
</evidence>
<dbReference type="InterPro" id="IPR011711">
    <property type="entry name" value="GntR_C"/>
</dbReference>
<dbReference type="Gene3D" id="1.10.10.10">
    <property type="entry name" value="Winged helix-like DNA-binding domain superfamily/Winged helix DNA-binding domain"/>
    <property type="match status" value="1"/>
</dbReference>
<protein>
    <submittedName>
        <fullName evidence="5">GntR family transcriptional regulator</fullName>
    </submittedName>
</protein>
<organism evidence="5">
    <name type="scientific">Ruegeria sp. PrR005</name>
    <dbReference type="NCBI Taxonomy" id="2706882"/>
    <lineage>
        <taxon>Bacteria</taxon>
        <taxon>Pseudomonadati</taxon>
        <taxon>Pseudomonadota</taxon>
        <taxon>Alphaproteobacteria</taxon>
        <taxon>Rhodobacterales</taxon>
        <taxon>Roseobacteraceae</taxon>
        <taxon>Ruegeria</taxon>
    </lineage>
</organism>
<dbReference type="InterPro" id="IPR000524">
    <property type="entry name" value="Tscrpt_reg_HTH_GntR"/>
</dbReference>
<keyword evidence="2" id="KW-0238">DNA-binding</keyword>
<dbReference type="PROSITE" id="PS50949">
    <property type="entry name" value="HTH_GNTR"/>
    <property type="match status" value="1"/>
</dbReference>
<dbReference type="Pfam" id="PF00392">
    <property type="entry name" value="GntR"/>
    <property type="match status" value="1"/>
</dbReference>
<keyword evidence="3" id="KW-0804">Transcription</keyword>
<reference evidence="5" key="1">
    <citation type="submission" date="2020-02" db="EMBL/GenBank/DDBJ databases">
        <title>Delineation of the pyrene-degrading pathway in Roseobacter clade bacteria by genomic analysis.</title>
        <authorList>
            <person name="Zhou H."/>
            <person name="Wang H."/>
        </authorList>
    </citation>
    <scope>NUCLEOTIDE SEQUENCE</scope>
    <source>
        <strain evidence="5">PrR005</strain>
    </source>
</reference>
<dbReference type="Gene3D" id="1.20.120.530">
    <property type="entry name" value="GntR ligand-binding domain-like"/>
    <property type="match status" value="1"/>
</dbReference>
<evidence type="ECO:0000313" key="5">
    <source>
        <dbReference type="EMBL" id="NDW43809.1"/>
    </source>
</evidence>
<dbReference type="SMART" id="SM00345">
    <property type="entry name" value="HTH_GNTR"/>
    <property type="match status" value="1"/>
</dbReference>
<dbReference type="InterPro" id="IPR036388">
    <property type="entry name" value="WH-like_DNA-bd_sf"/>
</dbReference>
<proteinExistence type="predicted"/>
<evidence type="ECO:0000256" key="3">
    <source>
        <dbReference type="ARBA" id="ARBA00023163"/>
    </source>
</evidence>
<dbReference type="PANTHER" id="PTHR43537">
    <property type="entry name" value="TRANSCRIPTIONAL REGULATOR, GNTR FAMILY"/>
    <property type="match status" value="1"/>
</dbReference>
<dbReference type="GO" id="GO:0003700">
    <property type="term" value="F:DNA-binding transcription factor activity"/>
    <property type="evidence" value="ECO:0007669"/>
    <property type="project" value="InterPro"/>
</dbReference>